<sequence>MLSRVCRPCALSSMQMCVSDSVQRAGYQAAGNSSVVDIFLSETSLTEMVSGYMRAHPSGGVVLFGADRDDLRGRCNRGEGAVRIHRVSQLLSEGRSTERMPQEKPDSTFSAFKTISNRDLLVALDPLLVNNESGDSDEFLTNMAKASTEWARHLNLNGVFLFSDENTVMENFLKLSLMIMGEFDMKDGPKQILGVGLHFSHAYKYLESFQRYTNARSFWDQKVVTERTPLLRRRHCDLLVFVSHSYPAHETCTMPSPYRMTARDMERLRNVSDAADGETLTAITANLAVVRSTLQPGTCSCKRQYWLDYFRRCPAKVVQGSADQQGVLEMCVPDSEQRAGYQAVGNSSVVDIFLNETSLAEMRLQRGLNGERSRVRTATRSLVRFEAVKVPSLAAGCGSQGKIHDLPVRCMEVSSYLRVHPAGGVALFAADRDDLRGSCNQGQGAPRIRRVSQLLLKGSRLSRSHAKLLNLGQCKSRYKTRSEKSRAGLELSRIQRQLSSFDAALPPRAPRMIMGEFDMKDGPKQILGVGLHFSHAYKYLESFQRYTNARSFWDQKVLPERTPLLSRRHCDLLVFVSHSYPSHETCTLPSPYRMTARDMERLRNVSDAADGETLTAITANLAVVRSTLQPGTCSCKRQYWLDYFRRCPATVVQGSTVQQDVLEMCVPDSEQRAGYQAVGNSSVVDIFLNETSLAEMVSSYLRVHQAGGVALFAADRDDLRGSCNEGQGAPRIRRVSQLLLKGRSIFCVVSREVPHLRRIGELCTHVIYWSADYHPEDGFTVRGDSFRAFLGVGAQTRLIAVTPESTDRLRVADERIKAHMPRHAEEWLAKHSLDGMALYSTAISNASELLFLTRVRLRCALQLVKYFDMNSARRITVAVGLDFSRAYEALPMFQGECDFIFFVTHVYGRKMACSVSQPSSCRLKSDDIRMMTCPAPGVKYEKREGGVSFWNNATVMQVFEDEAVVEETVSRFLRLHPSGCVSLFASDLDDVEGRCSQRGPAPRVTRVAHLLRDASARGPSTIDAATSAGTRNERALVCVVSGPPSPAVAALCSHLVLWDAVDSIENGSLSVNSALVCVVSGPPSPAVAALCSHLVLWDAVDSIENGSLSVNSRAVGLSVDGGAAVLLGLGPPWLAQLDVAHEALLRHFVSSTVRLLRTKHLDGIALFASPSESTAKVFLVTIGLDRYLQAHGAVRSLSVAVGLQLRSSRSAFNMFRGHCALLFYMTHGYGSSQPCKLSPPTPDWLTQDDLEAMEKLADESGGRTATCVSINLAVMRFELVPGKEGFLEPCSKETWADYAEASPAPGSRAPQSGAKMND</sequence>
<comment type="caution">
    <text evidence="1">The sequence shown here is derived from an EMBL/GenBank/DDBJ whole genome shotgun (WGS) entry which is preliminary data.</text>
</comment>
<proteinExistence type="predicted"/>
<organism evidence="1 2">
    <name type="scientific">Ixodes persulcatus</name>
    <name type="common">Taiga tick</name>
    <dbReference type="NCBI Taxonomy" id="34615"/>
    <lineage>
        <taxon>Eukaryota</taxon>
        <taxon>Metazoa</taxon>
        <taxon>Ecdysozoa</taxon>
        <taxon>Arthropoda</taxon>
        <taxon>Chelicerata</taxon>
        <taxon>Arachnida</taxon>
        <taxon>Acari</taxon>
        <taxon>Parasitiformes</taxon>
        <taxon>Ixodida</taxon>
        <taxon>Ixodoidea</taxon>
        <taxon>Ixodidae</taxon>
        <taxon>Ixodinae</taxon>
        <taxon>Ixodes</taxon>
    </lineage>
</organism>
<gene>
    <name evidence="1" type="ORF">HPB47_025613</name>
</gene>
<reference evidence="1 2" key="1">
    <citation type="journal article" date="2020" name="Cell">
        <title>Large-Scale Comparative Analyses of Tick Genomes Elucidate Their Genetic Diversity and Vector Capacities.</title>
        <authorList>
            <consortium name="Tick Genome and Microbiome Consortium (TIGMIC)"/>
            <person name="Jia N."/>
            <person name="Wang J."/>
            <person name="Shi W."/>
            <person name="Du L."/>
            <person name="Sun Y."/>
            <person name="Zhan W."/>
            <person name="Jiang J.F."/>
            <person name="Wang Q."/>
            <person name="Zhang B."/>
            <person name="Ji P."/>
            <person name="Bell-Sakyi L."/>
            <person name="Cui X.M."/>
            <person name="Yuan T.T."/>
            <person name="Jiang B.G."/>
            <person name="Yang W.F."/>
            <person name="Lam T.T."/>
            <person name="Chang Q.C."/>
            <person name="Ding S.J."/>
            <person name="Wang X.J."/>
            <person name="Zhu J.G."/>
            <person name="Ruan X.D."/>
            <person name="Zhao L."/>
            <person name="Wei J.T."/>
            <person name="Ye R.Z."/>
            <person name="Que T.C."/>
            <person name="Du C.H."/>
            <person name="Zhou Y.H."/>
            <person name="Cheng J.X."/>
            <person name="Dai P.F."/>
            <person name="Guo W.B."/>
            <person name="Han X.H."/>
            <person name="Huang E.J."/>
            <person name="Li L.F."/>
            <person name="Wei W."/>
            <person name="Gao Y.C."/>
            <person name="Liu J.Z."/>
            <person name="Shao H.Z."/>
            <person name="Wang X."/>
            <person name="Wang C.C."/>
            <person name="Yang T.C."/>
            <person name="Huo Q.B."/>
            <person name="Li W."/>
            <person name="Chen H.Y."/>
            <person name="Chen S.E."/>
            <person name="Zhou L.G."/>
            <person name="Ni X.B."/>
            <person name="Tian J.H."/>
            <person name="Sheng Y."/>
            <person name="Liu T."/>
            <person name="Pan Y.S."/>
            <person name="Xia L.Y."/>
            <person name="Li J."/>
            <person name="Zhao F."/>
            <person name="Cao W.C."/>
        </authorList>
    </citation>
    <scope>NUCLEOTIDE SEQUENCE [LARGE SCALE GENOMIC DNA]</scope>
    <source>
        <strain evidence="1">Iper-2018</strain>
    </source>
</reference>
<dbReference type="Proteomes" id="UP000805193">
    <property type="component" value="Unassembled WGS sequence"/>
</dbReference>
<name>A0AC60Q3D6_IXOPE</name>
<evidence type="ECO:0000313" key="1">
    <source>
        <dbReference type="EMBL" id="KAG0427331.1"/>
    </source>
</evidence>
<accession>A0AC60Q3D6</accession>
<evidence type="ECO:0000313" key="2">
    <source>
        <dbReference type="Proteomes" id="UP000805193"/>
    </source>
</evidence>
<keyword evidence="2" id="KW-1185">Reference proteome</keyword>
<protein>
    <submittedName>
        <fullName evidence="1">Uncharacterized protein</fullName>
    </submittedName>
</protein>
<dbReference type="EMBL" id="JABSTQ010009639">
    <property type="protein sequence ID" value="KAG0427331.1"/>
    <property type="molecule type" value="Genomic_DNA"/>
</dbReference>